<dbReference type="AlphaFoldDB" id="U3AUM9"/>
<sequence length="87" mass="10200">MPYKLYGFYLIEGFAIKKNEFEKQSENIIWKTNRSIKMITFIFNLASFSNLAISILSYTRVTSRCSWSSIYGPLGYKEVPYLSQFSE</sequence>
<comment type="caution">
    <text evidence="1">The sequence shown here is derived from an EMBL/GenBank/DDBJ whole genome shotgun (WGS) entry which is preliminary data.</text>
</comment>
<gene>
    <name evidence="1" type="ORF">VAZ01S_076_00280</name>
</gene>
<evidence type="ECO:0000313" key="2">
    <source>
        <dbReference type="Proteomes" id="UP000016567"/>
    </source>
</evidence>
<organism evidence="1 2">
    <name type="scientific">Vibrio azureus NBRC 104587</name>
    <dbReference type="NCBI Taxonomy" id="1219077"/>
    <lineage>
        <taxon>Bacteria</taxon>
        <taxon>Pseudomonadati</taxon>
        <taxon>Pseudomonadota</taxon>
        <taxon>Gammaproteobacteria</taxon>
        <taxon>Vibrionales</taxon>
        <taxon>Vibrionaceae</taxon>
        <taxon>Vibrio</taxon>
    </lineage>
</organism>
<keyword evidence="2" id="KW-1185">Reference proteome</keyword>
<protein>
    <submittedName>
        <fullName evidence="1">Uncharacterized protein</fullName>
    </submittedName>
</protein>
<evidence type="ECO:0000313" key="1">
    <source>
        <dbReference type="EMBL" id="GAD77460.1"/>
    </source>
</evidence>
<dbReference type="EMBL" id="BATL01000076">
    <property type="protein sequence ID" value="GAD77460.1"/>
    <property type="molecule type" value="Genomic_DNA"/>
</dbReference>
<accession>U3AUM9</accession>
<proteinExistence type="predicted"/>
<dbReference type="Proteomes" id="UP000016567">
    <property type="component" value="Unassembled WGS sequence"/>
</dbReference>
<dbReference type="STRING" id="1219077.VAZ01S_076_00280"/>
<reference evidence="1 2" key="1">
    <citation type="submission" date="2013-09" db="EMBL/GenBank/DDBJ databases">
        <title>Whole genome shotgun sequence of Vibrio azureus NBRC 104587.</title>
        <authorList>
            <person name="Isaki S."/>
            <person name="Hosoyama A."/>
            <person name="Numata M."/>
            <person name="Hashimoto M."/>
            <person name="Hosoyama Y."/>
            <person name="Tsuchikane K."/>
            <person name="Noguchi M."/>
            <person name="Hirakata S."/>
            <person name="Ichikawa N."/>
            <person name="Ohji S."/>
            <person name="Yamazoe A."/>
            <person name="Fujita N."/>
        </authorList>
    </citation>
    <scope>NUCLEOTIDE SEQUENCE [LARGE SCALE GENOMIC DNA]</scope>
    <source>
        <strain evidence="1 2">NBRC 104587</strain>
    </source>
</reference>
<name>U3AUM9_9VIBR</name>